<dbReference type="AlphaFoldDB" id="A0AAD7J8R0"/>
<gene>
    <name evidence="1" type="ORF">B0H16DRAFT_1885192</name>
</gene>
<dbReference type="EMBL" id="JARKIB010000041">
    <property type="protein sequence ID" value="KAJ7758639.1"/>
    <property type="molecule type" value="Genomic_DNA"/>
</dbReference>
<evidence type="ECO:0000313" key="1">
    <source>
        <dbReference type="EMBL" id="KAJ7758639.1"/>
    </source>
</evidence>
<comment type="caution">
    <text evidence="1">The sequence shown here is derived from an EMBL/GenBank/DDBJ whole genome shotgun (WGS) entry which is preliminary data.</text>
</comment>
<keyword evidence="2" id="KW-1185">Reference proteome</keyword>
<sequence length="280" mass="30808">MAPPTNFRIVDWVLFADCDGPKGTRSLAMPLQDCLGGNDMGYLGSTSVLGFDYTRVDTTWESPKIDDDGVTMRWMHPKFKVWTFGNLQHLFDNVNGNLVHVRKVTAVLYVKKEAETEFVANLKKTATTGRVENALVQYAVAYDSALNGKEYYLFYAKDSTQAKGHFMIKTYNNEAKVAVMEIFKGNGLQVEQVDFHIVQAKVPAQWGTYVDANLALNLVSGEVGPFDATTGQGVATDVGVRDEAIKVNALGCGFTVGKWVEISVAGSGLSAELNFEKFFD</sequence>
<dbReference type="Proteomes" id="UP001215598">
    <property type="component" value="Unassembled WGS sequence"/>
</dbReference>
<organism evidence="1 2">
    <name type="scientific">Mycena metata</name>
    <dbReference type="NCBI Taxonomy" id="1033252"/>
    <lineage>
        <taxon>Eukaryota</taxon>
        <taxon>Fungi</taxon>
        <taxon>Dikarya</taxon>
        <taxon>Basidiomycota</taxon>
        <taxon>Agaricomycotina</taxon>
        <taxon>Agaricomycetes</taxon>
        <taxon>Agaricomycetidae</taxon>
        <taxon>Agaricales</taxon>
        <taxon>Marasmiineae</taxon>
        <taxon>Mycenaceae</taxon>
        <taxon>Mycena</taxon>
    </lineage>
</organism>
<reference evidence="1" key="1">
    <citation type="submission" date="2023-03" db="EMBL/GenBank/DDBJ databases">
        <title>Massive genome expansion in bonnet fungi (Mycena s.s.) driven by repeated elements and novel gene families across ecological guilds.</title>
        <authorList>
            <consortium name="Lawrence Berkeley National Laboratory"/>
            <person name="Harder C.B."/>
            <person name="Miyauchi S."/>
            <person name="Viragh M."/>
            <person name="Kuo A."/>
            <person name="Thoen E."/>
            <person name="Andreopoulos B."/>
            <person name="Lu D."/>
            <person name="Skrede I."/>
            <person name="Drula E."/>
            <person name="Henrissat B."/>
            <person name="Morin E."/>
            <person name="Kohler A."/>
            <person name="Barry K."/>
            <person name="LaButti K."/>
            <person name="Morin E."/>
            <person name="Salamov A."/>
            <person name="Lipzen A."/>
            <person name="Mereny Z."/>
            <person name="Hegedus B."/>
            <person name="Baldrian P."/>
            <person name="Stursova M."/>
            <person name="Weitz H."/>
            <person name="Taylor A."/>
            <person name="Grigoriev I.V."/>
            <person name="Nagy L.G."/>
            <person name="Martin F."/>
            <person name="Kauserud H."/>
        </authorList>
    </citation>
    <scope>NUCLEOTIDE SEQUENCE</scope>
    <source>
        <strain evidence="1">CBHHK182m</strain>
    </source>
</reference>
<protein>
    <submittedName>
        <fullName evidence="1">Uncharacterized protein</fullName>
    </submittedName>
</protein>
<accession>A0AAD7J8R0</accession>
<name>A0AAD7J8R0_9AGAR</name>
<evidence type="ECO:0000313" key="2">
    <source>
        <dbReference type="Proteomes" id="UP001215598"/>
    </source>
</evidence>
<proteinExistence type="predicted"/>